<accession>A0A6A5UWD4</accession>
<feature type="compositionally biased region" description="Acidic residues" evidence="1">
    <location>
        <begin position="229"/>
        <end position="239"/>
    </location>
</feature>
<feature type="region of interest" description="Disordered" evidence="1">
    <location>
        <begin position="65"/>
        <end position="132"/>
    </location>
</feature>
<gene>
    <name evidence="2" type="ORF">BU23DRAFT_571928</name>
</gene>
<feature type="compositionally biased region" description="Basic and acidic residues" evidence="1">
    <location>
        <begin position="207"/>
        <end position="223"/>
    </location>
</feature>
<feature type="compositionally biased region" description="Basic and acidic residues" evidence="1">
    <location>
        <begin position="113"/>
        <end position="131"/>
    </location>
</feature>
<evidence type="ECO:0000313" key="3">
    <source>
        <dbReference type="Proteomes" id="UP000800036"/>
    </source>
</evidence>
<feature type="compositionally biased region" description="Basic and acidic residues" evidence="1">
    <location>
        <begin position="74"/>
        <end position="100"/>
    </location>
</feature>
<proteinExistence type="predicted"/>
<feature type="region of interest" description="Disordered" evidence="1">
    <location>
        <begin position="204"/>
        <end position="257"/>
    </location>
</feature>
<evidence type="ECO:0000256" key="1">
    <source>
        <dbReference type="SAM" id="MobiDB-lite"/>
    </source>
</evidence>
<evidence type="ECO:0000313" key="2">
    <source>
        <dbReference type="EMBL" id="KAF1969024.1"/>
    </source>
</evidence>
<dbReference type="EMBL" id="ML976714">
    <property type="protein sequence ID" value="KAF1969024.1"/>
    <property type="molecule type" value="Genomic_DNA"/>
</dbReference>
<protein>
    <submittedName>
        <fullName evidence="2">Uncharacterized protein</fullName>
    </submittedName>
</protein>
<sequence>MYFPRANITLSKTTKPTAIIRQKILQNTASRITVIIDGPKMYIGEYFEGEKEKMDELREKTFKKQADISSLTHSEQRDASFGDTNNSHEARRYRHSREDSDVSGYYESRPQQRHPDESRDYAQTEGHDHSRVHYQTAQPRRLYTLAEIEETAGRTREYIDDAISQGIIPPTDTVRPDAAYGAGAYEQNAHRYGNMGAQYSRYSSQRYHPETHDRRRTDHRPNNPRESVVEEFDDEENVAEDQRRPLALPAPIEKQDSDQTAGRALILASDQSRNQELKKLIIECNKNLNLNNTDKFFTDCGGYAGAWSNHDERSKPTLKIYDREHRIDLVKNMEKLKREL</sequence>
<keyword evidence="3" id="KW-1185">Reference proteome</keyword>
<name>A0A6A5UWD4_9PLEO</name>
<dbReference type="AlphaFoldDB" id="A0A6A5UWD4"/>
<organism evidence="2 3">
    <name type="scientific">Bimuria novae-zelandiae CBS 107.79</name>
    <dbReference type="NCBI Taxonomy" id="1447943"/>
    <lineage>
        <taxon>Eukaryota</taxon>
        <taxon>Fungi</taxon>
        <taxon>Dikarya</taxon>
        <taxon>Ascomycota</taxon>
        <taxon>Pezizomycotina</taxon>
        <taxon>Dothideomycetes</taxon>
        <taxon>Pleosporomycetidae</taxon>
        <taxon>Pleosporales</taxon>
        <taxon>Massarineae</taxon>
        <taxon>Didymosphaeriaceae</taxon>
        <taxon>Bimuria</taxon>
    </lineage>
</organism>
<dbReference type="Proteomes" id="UP000800036">
    <property type="component" value="Unassembled WGS sequence"/>
</dbReference>
<reference evidence="2" key="1">
    <citation type="journal article" date="2020" name="Stud. Mycol.">
        <title>101 Dothideomycetes genomes: a test case for predicting lifestyles and emergence of pathogens.</title>
        <authorList>
            <person name="Haridas S."/>
            <person name="Albert R."/>
            <person name="Binder M."/>
            <person name="Bloem J."/>
            <person name="Labutti K."/>
            <person name="Salamov A."/>
            <person name="Andreopoulos B."/>
            <person name="Baker S."/>
            <person name="Barry K."/>
            <person name="Bills G."/>
            <person name="Bluhm B."/>
            <person name="Cannon C."/>
            <person name="Castanera R."/>
            <person name="Culley D."/>
            <person name="Daum C."/>
            <person name="Ezra D."/>
            <person name="Gonzalez J."/>
            <person name="Henrissat B."/>
            <person name="Kuo A."/>
            <person name="Liang C."/>
            <person name="Lipzen A."/>
            <person name="Lutzoni F."/>
            <person name="Magnuson J."/>
            <person name="Mondo S."/>
            <person name="Nolan M."/>
            <person name="Ohm R."/>
            <person name="Pangilinan J."/>
            <person name="Park H.-J."/>
            <person name="Ramirez L."/>
            <person name="Alfaro M."/>
            <person name="Sun H."/>
            <person name="Tritt A."/>
            <person name="Yoshinaga Y."/>
            <person name="Zwiers L.-H."/>
            <person name="Turgeon B."/>
            <person name="Goodwin S."/>
            <person name="Spatafora J."/>
            <person name="Crous P."/>
            <person name="Grigoriev I."/>
        </authorList>
    </citation>
    <scope>NUCLEOTIDE SEQUENCE</scope>
    <source>
        <strain evidence="2">CBS 107.79</strain>
    </source>
</reference>